<dbReference type="GO" id="GO:0008270">
    <property type="term" value="F:zinc ion binding"/>
    <property type="evidence" value="ECO:0007669"/>
    <property type="project" value="UniProtKB-KW"/>
</dbReference>
<dbReference type="Gene3D" id="1.20.120.910">
    <property type="entry name" value="DksA, coiled-coil domain"/>
    <property type="match status" value="1"/>
</dbReference>
<dbReference type="PROSITE" id="PS51128">
    <property type="entry name" value="ZF_DKSA_2"/>
    <property type="match status" value="1"/>
</dbReference>
<keyword evidence="9" id="KW-1185">Reference proteome</keyword>
<dbReference type="SUPFAM" id="SSF57716">
    <property type="entry name" value="Glucocorticoid receptor-like (DNA-binding domain)"/>
    <property type="match status" value="1"/>
</dbReference>
<dbReference type="PANTHER" id="PTHR33823">
    <property type="entry name" value="RNA POLYMERASE-BINDING TRANSCRIPTION FACTOR DKSA-RELATED"/>
    <property type="match status" value="1"/>
</dbReference>
<feature type="domain" description="DnaK suppressor protein DksA N-terminal" evidence="7">
    <location>
        <begin position="6"/>
        <end position="75"/>
    </location>
</feature>
<evidence type="ECO:0000256" key="4">
    <source>
        <dbReference type="PROSITE-ProRule" id="PRU00510"/>
    </source>
</evidence>
<keyword evidence="2" id="KW-0863">Zinc-finger</keyword>
<feature type="region of interest" description="Disordered" evidence="5">
    <location>
        <begin position="24"/>
        <end position="55"/>
    </location>
</feature>
<dbReference type="PANTHER" id="PTHR33823:SF2">
    <property type="entry name" value="RNA POLYMERASE-BINDING TRANSCRIPTION FACTOR DKSA"/>
    <property type="match status" value="1"/>
</dbReference>
<protein>
    <submittedName>
        <fullName evidence="8">RNA polymerase-binding transcription factor DksA</fullName>
    </submittedName>
</protein>
<dbReference type="InterPro" id="IPR000962">
    <property type="entry name" value="Znf_DskA_TraR"/>
</dbReference>
<dbReference type="RefSeq" id="WP_176064434.1">
    <property type="nucleotide sequence ID" value="NZ_BJTG01000003.1"/>
</dbReference>
<gene>
    <name evidence="8" type="primary">dksA_1</name>
    <name evidence="8" type="ORF">AMYX_17150</name>
</gene>
<dbReference type="SUPFAM" id="SSF109635">
    <property type="entry name" value="DnaK suppressor protein DksA, alpha-hairpin domain"/>
    <property type="match status" value="1"/>
</dbReference>
<dbReference type="InterPro" id="IPR048489">
    <property type="entry name" value="DksA_N"/>
</dbReference>
<proteinExistence type="predicted"/>
<evidence type="ECO:0000313" key="8">
    <source>
        <dbReference type="EMBL" id="GEJ56974.1"/>
    </source>
</evidence>
<evidence type="ECO:0000256" key="3">
    <source>
        <dbReference type="ARBA" id="ARBA00022833"/>
    </source>
</evidence>
<name>A0A7I9VKN3_9BACT</name>
<dbReference type="Pfam" id="PF21157">
    <property type="entry name" value="DksA_N"/>
    <property type="match status" value="1"/>
</dbReference>
<dbReference type="InterPro" id="IPR037187">
    <property type="entry name" value="DnaK_N"/>
</dbReference>
<keyword evidence="3" id="KW-0862">Zinc</keyword>
<evidence type="ECO:0000313" key="9">
    <source>
        <dbReference type="Proteomes" id="UP000503640"/>
    </source>
</evidence>
<dbReference type="EMBL" id="BJTG01000003">
    <property type="protein sequence ID" value="GEJ56974.1"/>
    <property type="molecule type" value="Genomic_DNA"/>
</dbReference>
<feature type="zinc finger region" description="dksA C4-type" evidence="4">
    <location>
        <begin position="83"/>
        <end position="107"/>
    </location>
</feature>
<evidence type="ECO:0000259" key="6">
    <source>
        <dbReference type="Pfam" id="PF01258"/>
    </source>
</evidence>
<evidence type="ECO:0000256" key="2">
    <source>
        <dbReference type="ARBA" id="ARBA00022771"/>
    </source>
</evidence>
<dbReference type="Proteomes" id="UP000503640">
    <property type="component" value="Unassembled WGS sequence"/>
</dbReference>
<evidence type="ECO:0000256" key="1">
    <source>
        <dbReference type="ARBA" id="ARBA00022723"/>
    </source>
</evidence>
<feature type="domain" description="Zinc finger DksA/TraR C4-type" evidence="6">
    <location>
        <begin position="78"/>
        <end position="113"/>
    </location>
</feature>
<feature type="compositionally biased region" description="Basic and acidic residues" evidence="5">
    <location>
        <begin position="41"/>
        <end position="55"/>
    </location>
</feature>
<evidence type="ECO:0000259" key="7">
    <source>
        <dbReference type="Pfam" id="PF21157"/>
    </source>
</evidence>
<comment type="caution">
    <text evidence="8">The sequence shown here is derived from an EMBL/GenBank/DDBJ whole genome shotgun (WGS) entry which is preliminary data.</text>
</comment>
<dbReference type="Pfam" id="PF01258">
    <property type="entry name" value="zf-dskA_traR"/>
    <property type="match status" value="1"/>
</dbReference>
<sequence>MRKLELSRYRNTLAEQLAALGRHGAATAQELAESGDELPDPADRATRETDLEGELRMRDRDRRLAAKIQSALARIDAGTFGTCVACGQPIPAERLRARPETDLCIDCKREAERAPQRA</sequence>
<dbReference type="AlphaFoldDB" id="A0A7I9VKN3"/>
<organism evidence="8 9">
    <name type="scientific">Anaeromyxobacter diazotrophicus</name>
    <dbReference type="NCBI Taxonomy" id="2590199"/>
    <lineage>
        <taxon>Bacteria</taxon>
        <taxon>Pseudomonadati</taxon>
        <taxon>Myxococcota</taxon>
        <taxon>Myxococcia</taxon>
        <taxon>Myxococcales</taxon>
        <taxon>Cystobacterineae</taxon>
        <taxon>Anaeromyxobacteraceae</taxon>
        <taxon>Anaeromyxobacter</taxon>
    </lineage>
</organism>
<keyword evidence="1" id="KW-0479">Metal-binding</keyword>
<reference evidence="9" key="1">
    <citation type="journal article" date="2020" name="Appl. Environ. Microbiol.">
        <title>Diazotrophic Anaeromyxobacter Isolates from Soils.</title>
        <authorList>
            <person name="Masuda Y."/>
            <person name="Yamanaka H."/>
            <person name="Xu Z.X."/>
            <person name="Shiratori Y."/>
            <person name="Aono T."/>
            <person name="Amachi S."/>
            <person name="Senoo K."/>
            <person name="Itoh H."/>
        </authorList>
    </citation>
    <scope>NUCLEOTIDE SEQUENCE [LARGE SCALE GENOMIC DNA]</scope>
    <source>
        <strain evidence="9">R267</strain>
    </source>
</reference>
<evidence type="ECO:0000256" key="5">
    <source>
        <dbReference type="SAM" id="MobiDB-lite"/>
    </source>
</evidence>
<accession>A0A7I9VKN3</accession>